<protein>
    <submittedName>
        <fullName evidence="3">Nucleotide-binding universal stress protein, UspA family</fullName>
    </submittedName>
</protein>
<evidence type="ECO:0000313" key="4">
    <source>
        <dbReference type="Proteomes" id="UP000198607"/>
    </source>
</evidence>
<dbReference type="AlphaFoldDB" id="A0A1G8GZ13"/>
<dbReference type="RefSeq" id="WP_091938411.1">
    <property type="nucleotide sequence ID" value="NZ_FNCY01000011.1"/>
</dbReference>
<dbReference type="Proteomes" id="UP000198607">
    <property type="component" value="Unassembled WGS sequence"/>
</dbReference>
<evidence type="ECO:0000256" key="1">
    <source>
        <dbReference type="ARBA" id="ARBA00008791"/>
    </source>
</evidence>
<comment type="similarity">
    <text evidence="1">Belongs to the universal stress protein A family.</text>
</comment>
<organism evidence="3 4">
    <name type="scientific">Propionivibrio dicarboxylicus</name>
    <dbReference type="NCBI Taxonomy" id="83767"/>
    <lineage>
        <taxon>Bacteria</taxon>
        <taxon>Pseudomonadati</taxon>
        <taxon>Pseudomonadota</taxon>
        <taxon>Betaproteobacteria</taxon>
        <taxon>Rhodocyclales</taxon>
        <taxon>Rhodocyclaceae</taxon>
        <taxon>Propionivibrio</taxon>
    </lineage>
</organism>
<dbReference type="InterPro" id="IPR006015">
    <property type="entry name" value="Universal_stress_UspA"/>
</dbReference>
<dbReference type="Pfam" id="PF00582">
    <property type="entry name" value="Usp"/>
    <property type="match status" value="1"/>
</dbReference>
<dbReference type="PANTHER" id="PTHR46268:SF15">
    <property type="entry name" value="UNIVERSAL STRESS PROTEIN HP_0031"/>
    <property type="match status" value="1"/>
</dbReference>
<dbReference type="InterPro" id="IPR006016">
    <property type="entry name" value="UspA"/>
</dbReference>
<dbReference type="Gene3D" id="3.40.50.620">
    <property type="entry name" value="HUPs"/>
    <property type="match status" value="1"/>
</dbReference>
<dbReference type="InterPro" id="IPR014729">
    <property type="entry name" value="Rossmann-like_a/b/a_fold"/>
</dbReference>
<proteinExistence type="inferred from homology"/>
<dbReference type="OrthoDB" id="5295044at2"/>
<name>A0A1G8GZ13_9RHOO</name>
<dbReference type="PANTHER" id="PTHR46268">
    <property type="entry name" value="STRESS RESPONSE PROTEIN NHAX"/>
    <property type="match status" value="1"/>
</dbReference>
<sequence length="163" mass="17563">MFKHLLVPTDGSPLSCDAVEHAIAFAHDADARITFFHAEQRLPALYVDMGAIGDPQMLHRFHQGEDSIAQEILGDAERRATAAGVACASLTMTCDAPSEAIVEAVQRQGCDLIFMASHGHRGIGALLLGSETQNVLAHSRIPVLVYRRPDELMCRSADATTSP</sequence>
<dbReference type="STRING" id="83767.SAMN05660652_02685"/>
<reference evidence="3 4" key="1">
    <citation type="submission" date="2016-10" db="EMBL/GenBank/DDBJ databases">
        <authorList>
            <person name="de Groot N.N."/>
        </authorList>
    </citation>
    <scope>NUCLEOTIDE SEQUENCE [LARGE SCALE GENOMIC DNA]</scope>
    <source>
        <strain evidence="3 4">DSM 5885</strain>
    </source>
</reference>
<dbReference type="EMBL" id="FNCY01000011">
    <property type="protein sequence ID" value="SDH99665.1"/>
    <property type="molecule type" value="Genomic_DNA"/>
</dbReference>
<accession>A0A1G8GZ13</accession>
<feature type="domain" description="UspA" evidence="2">
    <location>
        <begin position="1"/>
        <end position="147"/>
    </location>
</feature>
<dbReference type="SUPFAM" id="SSF52402">
    <property type="entry name" value="Adenine nucleotide alpha hydrolases-like"/>
    <property type="match status" value="1"/>
</dbReference>
<keyword evidence="4" id="KW-1185">Reference proteome</keyword>
<evidence type="ECO:0000313" key="3">
    <source>
        <dbReference type="EMBL" id="SDH99665.1"/>
    </source>
</evidence>
<dbReference type="CDD" id="cd00293">
    <property type="entry name" value="USP-like"/>
    <property type="match status" value="1"/>
</dbReference>
<gene>
    <name evidence="3" type="ORF">SAMN05660652_02685</name>
</gene>
<evidence type="ECO:0000259" key="2">
    <source>
        <dbReference type="Pfam" id="PF00582"/>
    </source>
</evidence>
<dbReference type="PRINTS" id="PR01438">
    <property type="entry name" value="UNVRSLSTRESS"/>
</dbReference>